<protein>
    <submittedName>
        <fullName evidence="1">Uncharacterized protein</fullName>
    </submittedName>
</protein>
<name>A0A6I4U8Z0_9SPHN</name>
<dbReference type="AlphaFoldDB" id="A0A6I4U8Z0"/>
<sequence>MSKKDEPLKGWRAPTEEEYRFADEHVDERLFERGPANSAVQWGLWTLHEELAAAARFYRAADLQGQRDAVFASLFAVERYLKSQGFSEATTEPLIRPAEALVDREANRRDLLFCERKRSGAPSRTVADYNKIGAIAALAEAWLALHKDGDGKVADKLKRFIRHVEGPWLCNLTLSRVKAAREMVSQEAKDHPAVEWANRYRNWLAESARLGGPAAAIRTVARILNRPGRRETSED</sequence>
<comment type="caution">
    <text evidence="1">The sequence shown here is derived from an EMBL/GenBank/DDBJ whole genome shotgun (WGS) entry which is preliminary data.</text>
</comment>
<reference evidence="1 2" key="1">
    <citation type="submission" date="2019-12" db="EMBL/GenBank/DDBJ databases">
        <title>Genomic-based taxomic classification of the family Erythrobacteraceae.</title>
        <authorList>
            <person name="Xu L."/>
        </authorList>
    </citation>
    <scope>NUCLEOTIDE SEQUENCE [LARGE SCALE GENOMIC DNA]</scope>
    <source>
        <strain evidence="1 2">LMG 29519</strain>
    </source>
</reference>
<evidence type="ECO:0000313" key="2">
    <source>
        <dbReference type="Proteomes" id="UP000429229"/>
    </source>
</evidence>
<gene>
    <name evidence="1" type="ORF">GRI68_11260</name>
</gene>
<dbReference type="OrthoDB" id="7597173at2"/>
<dbReference type="RefSeq" id="WP_160617323.1">
    <property type="nucleotide sequence ID" value="NZ_WTYR01000001.1"/>
</dbReference>
<proteinExistence type="predicted"/>
<evidence type="ECO:0000313" key="1">
    <source>
        <dbReference type="EMBL" id="MXP10757.1"/>
    </source>
</evidence>
<organism evidence="1 2">
    <name type="scientific">Alteriqipengyuania halimionae</name>
    <dbReference type="NCBI Taxonomy" id="1926630"/>
    <lineage>
        <taxon>Bacteria</taxon>
        <taxon>Pseudomonadati</taxon>
        <taxon>Pseudomonadota</taxon>
        <taxon>Alphaproteobacteria</taxon>
        <taxon>Sphingomonadales</taxon>
        <taxon>Erythrobacteraceae</taxon>
        <taxon>Alteriqipengyuania</taxon>
    </lineage>
</organism>
<keyword evidence="2" id="KW-1185">Reference proteome</keyword>
<dbReference type="Proteomes" id="UP000429229">
    <property type="component" value="Unassembled WGS sequence"/>
</dbReference>
<dbReference type="EMBL" id="WTYR01000001">
    <property type="protein sequence ID" value="MXP10757.1"/>
    <property type="molecule type" value="Genomic_DNA"/>
</dbReference>
<accession>A0A6I4U8Z0</accession>